<dbReference type="AlphaFoldDB" id="A0A1M6TQX8"/>
<gene>
    <name evidence="1" type="ORF">SAMN05443507_11747</name>
</gene>
<evidence type="ECO:0000313" key="2">
    <source>
        <dbReference type="Proteomes" id="UP000184016"/>
    </source>
</evidence>
<dbReference type="STRING" id="1830138.SAMN05443507_11747"/>
<evidence type="ECO:0000313" key="1">
    <source>
        <dbReference type="EMBL" id="SHK59313.1"/>
    </source>
</evidence>
<proteinExistence type="predicted"/>
<sequence>MSFRRLPVNFSSYLFSDRERLLSSIEYFDIPEHRAKSLRDGTWDTIRAKVKRSCLKYDVDMPDWALTVAVNKSRRCTECGQHFTEIPYITPSGTYCSKDCVPSEEQEQEGFWDYSEFAEKNRAVYRKYNEMVSYDDKDDLSEVVEDLLSWRDWWFDGQELDPDLFFARMGQRLVCDLKALLVMIQDWHPPIVDVPGMVVYWEDMKPQVNDILEELLESELKALYRTNEGGIYTESRQLLIFDTEQDRQRCYDSLMPVIKQYEHLGYEDSAEGCLITDSVTVCPRCQSGLWAGWSQELWFDDKLNQWICEFCSEWE</sequence>
<dbReference type="EMBL" id="FRAF01000017">
    <property type="protein sequence ID" value="SHK59313.1"/>
    <property type="molecule type" value="Genomic_DNA"/>
</dbReference>
<protein>
    <submittedName>
        <fullName evidence="1">Uncharacterized protein</fullName>
    </submittedName>
</protein>
<reference evidence="2" key="1">
    <citation type="submission" date="2016-11" db="EMBL/GenBank/DDBJ databases">
        <authorList>
            <person name="Varghese N."/>
            <person name="Submissions S."/>
        </authorList>
    </citation>
    <scope>NUCLEOTIDE SEQUENCE [LARGE SCALE GENOMIC DNA]</scope>
    <source>
        <strain evidence="2">USBA-503</strain>
    </source>
</reference>
<dbReference type="RefSeq" id="WP_072874530.1">
    <property type="nucleotide sequence ID" value="NZ_FRAF01000017.1"/>
</dbReference>
<dbReference type="Proteomes" id="UP000184016">
    <property type="component" value="Unassembled WGS sequence"/>
</dbReference>
<organism evidence="1 2">
    <name type="scientific">Alicyclobacillus tolerans</name>
    <dbReference type="NCBI Taxonomy" id="90970"/>
    <lineage>
        <taxon>Bacteria</taxon>
        <taxon>Bacillati</taxon>
        <taxon>Bacillota</taxon>
        <taxon>Bacilli</taxon>
        <taxon>Bacillales</taxon>
        <taxon>Alicyclobacillaceae</taxon>
        <taxon>Alicyclobacillus</taxon>
    </lineage>
</organism>
<accession>A0A1M6TQX8</accession>
<name>A0A1M6TQX8_9BACL</name>
<keyword evidence="2" id="KW-1185">Reference proteome</keyword>